<evidence type="ECO:0000313" key="2">
    <source>
        <dbReference type="EMBL" id="SDY73917.1"/>
    </source>
</evidence>
<evidence type="ECO:0000313" key="3">
    <source>
        <dbReference type="Proteomes" id="UP000199632"/>
    </source>
</evidence>
<keyword evidence="1" id="KW-0472">Membrane</keyword>
<reference evidence="3" key="1">
    <citation type="submission" date="2016-10" db="EMBL/GenBank/DDBJ databases">
        <authorList>
            <person name="Varghese N."/>
            <person name="Submissions S."/>
        </authorList>
    </citation>
    <scope>NUCLEOTIDE SEQUENCE [LARGE SCALE GENOMIC DNA]</scope>
    <source>
        <strain evidence="3">DSM 44718</strain>
    </source>
</reference>
<evidence type="ECO:0008006" key="4">
    <source>
        <dbReference type="Google" id="ProtNLM"/>
    </source>
</evidence>
<dbReference type="InterPro" id="IPR025443">
    <property type="entry name" value="DUF4307"/>
</dbReference>
<dbReference type="Proteomes" id="UP000199632">
    <property type="component" value="Unassembled WGS sequence"/>
</dbReference>
<keyword evidence="3" id="KW-1185">Reference proteome</keyword>
<keyword evidence="1" id="KW-1133">Transmembrane helix</keyword>
<organism evidence="2 3">
    <name type="scientific">Asanoa ishikariensis</name>
    <dbReference type="NCBI Taxonomy" id="137265"/>
    <lineage>
        <taxon>Bacteria</taxon>
        <taxon>Bacillati</taxon>
        <taxon>Actinomycetota</taxon>
        <taxon>Actinomycetes</taxon>
        <taxon>Micromonosporales</taxon>
        <taxon>Micromonosporaceae</taxon>
        <taxon>Asanoa</taxon>
    </lineage>
</organism>
<dbReference type="STRING" id="137265.SAMN05421684_1297"/>
<feature type="transmembrane region" description="Helical" evidence="1">
    <location>
        <begin position="20"/>
        <end position="40"/>
    </location>
</feature>
<gene>
    <name evidence="2" type="ORF">SAMN05421684_1297</name>
</gene>
<dbReference type="Pfam" id="PF14155">
    <property type="entry name" value="DUF4307"/>
    <property type="match status" value="1"/>
</dbReference>
<dbReference type="EMBL" id="FNQB01000001">
    <property type="protein sequence ID" value="SDY73917.1"/>
    <property type="molecule type" value="Genomic_DNA"/>
</dbReference>
<sequence length="132" mass="14338">MFPPGRYGRRREPQRRRPWVVAGLALVVLVIGGLVSVRLYKNYGDPAYDAQVVTYTDISDAGLTLTFRVTIPEGGQASCVMRARSKDGAEVGRQSVVVQDQSGDGATTTVTQRLVTTAEPFIGEVLRCVPVQ</sequence>
<accession>A0A1H3MB31</accession>
<dbReference type="AlphaFoldDB" id="A0A1H3MB31"/>
<evidence type="ECO:0000256" key="1">
    <source>
        <dbReference type="SAM" id="Phobius"/>
    </source>
</evidence>
<protein>
    <recommendedName>
        <fullName evidence="4">DUF4307 domain-containing protein</fullName>
    </recommendedName>
</protein>
<keyword evidence="1" id="KW-0812">Transmembrane</keyword>
<proteinExistence type="predicted"/>
<name>A0A1H3MB31_9ACTN</name>